<accession>A0A0E9WJH2</accession>
<organism evidence="1">
    <name type="scientific">Anguilla anguilla</name>
    <name type="common">European freshwater eel</name>
    <name type="synonym">Muraena anguilla</name>
    <dbReference type="NCBI Taxonomy" id="7936"/>
    <lineage>
        <taxon>Eukaryota</taxon>
        <taxon>Metazoa</taxon>
        <taxon>Chordata</taxon>
        <taxon>Craniata</taxon>
        <taxon>Vertebrata</taxon>
        <taxon>Euteleostomi</taxon>
        <taxon>Actinopterygii</taxon>
        <taxon>Neopterygii</taxon>
        <taxon>Teleostei</taxon>
        <taxon>Anguilliformes</taxon>
        <taxon>Anguillidae</taxon>
        <taxon>Anguilla</taxon>
    </lineage>
</organism>
<name>A0A0E9WJH2_ANGAN</name>
<protein>
    <submittedName>
        <fullName evidence="1">Uncharacterized protein</fullName>
    </submittedName>
</protein>
<reference evidence="1" key="1">
    <citation type="submission" date="2014-11" db="EMBL/GenBank/DDBJ databases">
        <authorList>
            <person name="Amaro Gonzalez C."/>
        </authorList>
    </citation>
    <scope>NUCLEOTIDE SEQUENCE</scope>
</reference>
<sequence>MTSSCFEGAAEDSLFAGCSVRSSQSLLWVHLHSRPRPITTRDSTGYRRPIGHKFTRSEPFLQIPG</sequence>
<proteinExistence type="predicted"/>
<reference evidence="1" key="2">
    <citation type="journal article" date="2015" name="Fish Shellfish Immunol.">
        <title>Early steps in the European eel (Anguilla anguilla)-Vibrio vulnificus interaction in the gills: Role of the RtxA13 toxin.</title>
        <authorList>
            <person name="Callol A."/>
            <person name="Pajuelo D."/>
            <person name="Ebbesson L."/>
            <person name="Teles M."/>
            <person name="MacKenzie S."/>
            <person name="Amaro C."/>
        </authorList>
    </citation>
    <scope>NUCLEOTIDE SEQUENCE</scope>
</reference>
<dbReference type="EMBL" id="GBXM01018939">
    <property type="protein sequence ID" value="JAH89638.1"/>
    <property type="molecule type" value="Transcribed_RNA"/>
</dbReference>
<evidence type="ECO:0000313" key="1">
    <source>
        <dbReference type="EMBL" id="JAH89638.1"/>
    </source>
</evidence>
<dbReference type="AlphaFoldDB" id="A0A0E9WJH2"/>